<feature type="domain" description="Macro" evidence="8">
    <location>
        <begin position="195"/>
        <end position="377"/>
    </location>
</feature>
<dbReference type="GO" id="GO:0006325">
    <property type="term" value="P:chromatin organization"/>
    <property type="evidence" value="ECO:0007669"/>
    <property type="project" value="UniProtKB-KW"/>
</dbReference>
<dbReference type="SMART" id="SM00414">
    <property type="entry name" value="H2A"/>
    <property type="match status" value="1"/>
</dbReference>
<dbReference type="SMART" id="SM00506">
    <property type="entry name" value="A1pp"/>
    <property type="match status" value="1"/>
</dbReference>
<comment type="caution">
    <text evidence="9">The sequence shown here is derived from an EMBL/GenBank/DDBJ whole genome shotgun (WGS) entry which is preliminary data.</text>
</comment>
<evidence type="ECO:0000259" key="8">
    <source>
        <dbReference type="PROSITE" id="PS51154"/>
    </source>
</evidence>
<dbReference type="PROSITE" id="PS51154">
    <property type="entry name" value="MACRO"/>
    <property type="match status" value="1"/>
</dbReference>
<accession>A0A7I8W5B2</accession>
<dbReference type="Gene3D" id="1.10.20.10">
    <property type="entry name" value="Histone, subunit A"/>
    <property type="match status" value="1"/>
</dbReference>
<gene>
    <name evidence="9" type="ORF">DGYR_LOCUS9848</name>
</gene>
<dbReference type="CDD" id="cd00074">
    <property type="entry name" value="HFD_H2A"/>
    <property type="match status" value="1"/>
</dbReference>
<evidence type="ECO:0000313" key="10">
    <source>
        <dbReference type="Proteomes" id="UP000549394"/>
    </source>
</evidence>
<keyword evidence="10" id="KW-1185">Reference proteome</keyword>
<keyword evidence="7" id="KW-0238">DNA-binding</keyword>
<dbReference type="PANTHER" id="PTHR23430">
    <property type="entry name" value="HISTONE H2A"/>
    <property type="match status" value="1"/>
</dbReference>
<dbReference type="Pfam" id="PF16211">
    <property type="entry name" value="Histone_H2A_C"/>
    <property type="match status" value="1"/>
</dbReference>
<evidence type="ECO:0000256" key="6">
    <source>
        <dbReference type="ARBA" id="ARBA00022853"/>
    </source>
</evidence>
<protein>
    <recommendedName>
        <fullName evidence="4">Histone H2A</fullName>
    </recommendedName>
</protein>
<dbReference type="PRINTS" id="PR00620">
    <property type="entry name" value="HISTONEH2A"/>
</dbReference>
<dbReference type="Pfam" id="PF01661">
    <property type="entry name" value="Macro"/>
    <property type="match status" value="1"/>
</dbReference>
<dbReference type="EMBL" id="CAJFCJ010000015">
    <property type="protein sequence ID" value="CAD5121974.1"/>
    <property type="molecule type" value="Genomic_DNA"/>
</dbReference>
<dbReference type="SUPFAM" id="SSF47113">
    <property type="entry name" value="Histone-fold"/>
    <property type="match status" value="1"/>
</dbReference>
<dbReference type="GO" id="GO:0046982">
    <property type="term" value="F:protein heterodimerization activity"/>
    <property type="evidence" value="ECO:0007669"/>
    <property type="project" value="InterPro"/>
</dbReference>
<evidence type="ECO:0000313" key="9">
    <source>
        <dbReference type="EMBL" id="CAD5121974.1"/>
    </source>
</evidence>
<dbReference type="Gene3D" id="3.40.220.10">
    <property type="entry name" value="Leucine Aminopeptidase, subunit E, domain 1"/>
    <property type="match status" value="1"/>
</dbReference>
<dbReference type="OrthoDB" id="9421954at2759"/>
<name>A0A7I8W5B2_9ANNE</name>
<dbReference type="AlphaFoldDB" id="A0A7I8W5B2"/>
<dbReference type="Pfam" id="PF00125">
    <property type="entry name" value="Histone"/>
    <property type="match status" value="1"/>
</dbReference>
<keyword evidence="6" id="KW-0156">Chromatin regulator</keyword>
<proteinExistence type="predicted"/>
<dbReference type="InterPro" id="IPR002119">
    <property type="entry name" value="Histone_H2A"/>
</dbReference>
<reference evidence="9 10" key="1">
    <citation type="submission" date="2020-08" db="EMBL/GenBank/DDBJ databases">
        <authorList>
            <person name="Hejnol A."/>
        </authorList>
    </citation>
    <scope>NUCLEOTIDE SEQUENCE [LARGE SCALE GENOMIC DNA]</scope>
</reference>
<dbReference type="InterPro" id="IPR032454">
    <property type="entry name" value="Histone_H2A_C"/>
</dbReference>
<dbReference type="Proteomes" id="UP000549394">
    <property type="component" value="Unassembled WGS sequence"/>
</dbReference>
<organism evidence="9 10">
    <name type="scientific">Dimorphilus gyrociliatus</name>
    <dbReference type="NCBI Taxonomy" id="2664684"/>
    <lineage>
        <taxon>Eukaryota</taxon>
        <taxon>Metazoa</taxon>
        <taxon>Spiralia</taxon>
        <taxon>Lophotrochozoa</taxon>
        <taxon>Annelida</taxon>
        <taxon>Polychaeta</taxon>
        <taxon>Polychaeta incertae sedis</taxon>
        <taxon>Dinophilidae</taxon>
        <taxon>Dimorphilus</taxon>
    </lineage>
</organism>
<sequence length="377" mass="41055">MRGKGGKKKVSNRRTKSQRAGLLFSVGRIEKKMRKYYGKKFRLSSSMPVYTAAVIEYLNAEVLELAGNCCKEMKKKIITPRHLFLAIAHDFELDLLLKNVTISSGGVLPKILPSLIKPNDGRKVHNLNGKAAAPSSAVKVKQLFGTSTVPLKRKVTGTLPATTSPSSPRISLSKKATTLLKKQTSNKKKQDANITILREKRLGGGQRLSVVSGDILDVKADALINPTNAKLYMGGQVGTAISKKGGPTLRRTMSDLRKSHGQLTLTDAVISPLDDNIRLIHCHGPTWSASGDDCSEQLKSTIFSCLKVAEENEVKSIAFPSVGSGKAGIPKQMAAETILAAINEYFASNEDSGIEEIYFVLFDEESQACYMYELGRL</sequence>
<dbReference type="InterPro" id="IPR009072">
    <property type="entry name" value="Histone-fold"/>
</dbReference>
<evidence type="ECO:0000256" key="4">
    <source>
        <dbReference type="ARBA" id="ARBA00017642"/>
    </source>
</evidence>
<dbReference type="InterPro" id="IPR002589">
    <property type="entry name" value="Macro_dom"/>
</dbReference>
<dbReference type="GO" id="GO:0000786">
    <property type="term" value="C:nucleosome"/>
    <property type="evidence" value="ECO:0007669"/>
    <property type="project" value="UniProtKB-KW"/>
</dbReference>
<evidence type="ECO:0000256" key="3">
    <source>
        <dbReference type="ARBA" id="ARBA00011538"/>
    </source>
</evidence>
<dbReference type="InterPro" id="IPR043472">
    <property type="entry name" value="Macro_dom-like"/>
</dbReference>
<dbReference type="GO" id="GO:0030527">
    <property type="term" value="F:structural constituent of chromatin"/>
    <property type="evidence" value="ECO:0007669"/>
    <property type="project" value="InterPro"/>
</dbReference>
<keyword evidence="5" id="KW-0158">Chromosome</keyword>
<keyword evidence="7" id="KW-0544">Nucleosome core</keyword>
<dbReference type="GO" id="GO:0003677">
    <property type="term" value="F:DNA binding"/>
    <property type="evidence" value="ECO:0007669"/>
    <property type="project" value="InterPro"/>
</dbReference>
<dbReference type="SUPFAM" id="SSF52949">
    <property type="entry name" value="Macro domain-like"/>
    <property type="match status" value="1"/>
</dbReference>
<dbReference type="InterPro" id="IPR007125">
    <property type="entry name" value="H2A/H2B/H3"/>
</dbReference>
<evidence type="ECO:0000256" key="5">
    <source>
        <dbReference type="ARBA" id="ARBA00022454"/>
    </source>
</evidence>
<comment type="function">
    <text evidence="1">Core component of nucleosome. Nucleosomes wrap and compact DNA into chromatin, limiting DNA accessibility to the cellular machineries which require DNA as a template. Histones thereby play a central role in transcription regulation, DNA repair, DNA replication and chromosomal stability. DNA accessibility is regulated via a complex set of post-translational modifications of histones, also called histone code, and nucleosome remodeling.</text>
</comment>
<comment type="subcellular location">
    <subcellularLocation>
        <location evidence="2">Chromosome</location>
    </subcellularLocation>
</comment>
<evidence type="ECO:0000256" key="1">
    <source>
        <dbReference type="ARBA" id="ARBA00002001"/>
    </source>
</evidence>
<comment type="subunit">
    <text evidence="3">The nucleosome is a histone octamer containing two molecules each of H2A, H2B, H3 and H4 assembled in one H3-H4 heterotetramer and two H2A-H2B heterodimers. The octamer wraps approximately 147 bp of DNA.</text>
</comment>
<evidence type="ECO:0000256" key="7">
    <source>
        <dbReference type="ARBA" id="ARBA00023269"/>
    </source>
</evidence>
<evidence type="ECO:0000256" key="2">
    <source>
        <dbReference type="ARBA" id="ARBA00004286"/>
    </source>
</evidence>